<feature type="binding site" evidence="8">
    <location>
        <position position="221"/>
    </location>
    <ligand>
        <name>Zn(2+)</name>
        <dbReference type="ChEBI" id="CHEBI:29105"/>
        <label>1</label>
    </ligand>
</feature>
<feature type="short sequence motif" description="Cysteine switch" evidence="9">
    <location>
        <begin position="121"/>
        <end position="149"/>
    </location>
</feature>
<keyword evidence="5 8" id="KW-0862">Zinc</keyword>
<feature type="active site" evidence="7">
    <location>
        <position position="270"/>
    </location>
</feature>
<feature type="binding site" evidence="8">
    <location>
        <position position="269"/>
    </location>
    <ligand>
        <name>Zn(2+)</name>
        <dbReference type="ChEBI" id="CHEBI:29105"/>
        <label>2</label>
        <note>catalytic</note>
    </ligand>
</feature>
<dbReference type="InterPro" id="IPR036365">
    <property type="entry name" value="PGBD-like_sf"/>
</dbReference>
<evidence type="ECO:0000256" key="3">
    <source>
        <dbReference type="ARBA" id="ARBA00022723"/>
    </source>
</evidence>
<dbReference type="Pfam" id="PF00413">
    <property type="entry name" value="Peptidase_M10"/>
    <property type="match status" value="1"/>
</dbReference>
<organism evidence="12 13">
    <name type="scientific">Linum trigynum</name>
    <dbReference type="NCBI Taxonomy" id="586398"/>
    <lineage>
        <taxon>Eukaryota</taxon>
        <taxon>Viridiplantae</taxon>
        <taxon>Streptophyta</taxon>
        <taxon>Embryophyta</taxon>
        <taxon>Tracheophyta</taxon>
        <taxon>Spermatophyta</taxon>
        <taxon>Magnoliopsida</taxon>
        <taxon>eudicotyledons</taxon>
        <taxon>Gunneridae</taxon>
        <taxon>Pentapetalae</taxon>
        <taxon>rosids</taxon>
        <taxon>fabids</taxon>
        <taxon>Malpighiales</taxon>
        <taxon>Linaceae</taxon>
        <taxon>Linum</taxon>
    </lineage>
</organism>
<name>A0AAV2CNU0_9ROSI</name>
<dbReference type="InterPro" id="IPR021190">
    <property type="entry name" value="Pept_M10A"/>
</dbReference>
<dbReference type="SUPFAM" id="SSF55486">
    <property type="entry name" value="Metalloproteases ('zincins'), catalytic domain"/>
    <property type="match status" value="1"/>
</dbReference>
<accession>A0AAV2CNU0</accession>
<feature type="binding site" evidence="8">
    <location>
        <position position="251"/>
    </location>
    <ligand>
        <name>Ca(2+)</name>
        <dbReference type="ChEBI" id="CHEBI:29108"/>
        <label>1</label>
    </ligand>
</feature>
<comment type="cofactor">
    <cofactor evidence="8">
        <name>Ca(2+)</name>
        <dbReference type="ChEBI" id="CHEBI:29108"/>
    </cofactor>
    <text evidence="8">Can bind about 5 Ca(2+) ions per subunit.</text>
</comment>
<dbReference type="Gene3D" id="3.40.390.10">
    <property type="entry name" value="Collagenase (Catalytic Domain)"/>
    <property type="match status" value="1"/>
</dbReference>
<keyword evidence="3 8" id="KW-0479">Metal-binding</keyword>
<evidence type="ECO:0000256" key="6">
    <source>
        <dbReference type="ARBA" id="ARBA00023049"/>
    </source>
</evidence>
<evidence type="ECO:0000256" key="8">
    <source>
        <dbReference type="PIRSR" id="PIRSR621190-2"/>
    </source>
</evidence>
<dbReference type="GO" id="GO:0031012">
    <property type="term" value="C:extracellular matrix"/>
    <property type="evidence" value="ECO:0007669"/>
    <property type="project" value="InterPro"/>
</dbReference>
<comment type="similarity">
    <text evidence="1">Belongs to the peptidase M10A family. Matrix metalloproteinases (MMPs) subfamily.</text>
</comment>
<dbReference type="InterPro" id="IPR001818">
    <property type="entry name" value="Pept_M10_metallopeptidase"/>
</dbReference>
<feature type="binding site" evidence="8">
    <location>
        <position position="248"/>
    </location>
    <ligand>
        <name>Ca(2+)</name>
        <dbReference type="ChEBI" id="CHEBI:29108"/>
        <label>3</label>
    </ligand>
</feature>
<feature type="binding site" evidence="8">
    <location>
        <position position="211"/>
    </location>
    <ligand>
        <name>Ca(2+)</name>
        <dbReference type="ChEBI" id="CHEBI:29108"/>
        <label>2</label>
    </ligand>
</feature>
<dbReference type="PRINTS" id="PR00138">
    <property type="entry name" value="MATRIXIN"/>
</dbReference>
<protein>
    <recommendedName>
        <fullName evidence="11">Peptidase metallopeptidase domain-containing protein</fullName>
    </recommendedName>
</protein>
<feature type="binding site" evidence="8">
    <location>
        <position position="287"/>
    </location>
    <ligand>
        <name>Zn(2+)</name>
        <dbReference type="ChEBI" id="CHEBI:29105"/>
        <label>2</label>
        <note>catalytic</note>
    </ligand>
</feature>
<dbReference type="EMBL" id="OZ034813">
    <property type="protein sequence ID" value="CAL1357904.1"/>
    <property type="molecule type" value="Genomic_DNA"/>
</dbReference>
<dbReference type="InterPro" id="IPR006026">
    <property type="entry name" value="Peptidase_Metallo"/>
</dbReference>
<evidence type="ECO:0000256" key="1">
    <source>
        <dbReference type="ARBA" id="ARBA00009614"/>
    </source>
</evidence>
<feature type="binding site" evidence="8">
    <location>
        <position position="279"/>
    </location>
    <ligand>
        <name>Zn(2+)</name>
        <dbReference type="ChEBI" id="CHEBI:29105"/>
        <label>2</label>
        <note>catalytic</note>
    </ligand>
</feature>
<gene>
    <name evidence="12" type="ORF">LTRI10_LOCUS5500</name>
</gene>
<dbReference type="GO" id="GO:0004222">
    <property type="term" value="F:metalloendopeptidase activity"/>
    <property type="evidence" value="ECO:0007669"/>
    <property type="project" value="InterPro"/>
</dbReference>
<keyword evidence="8" id="KW-0106">Calcium</keyword>
<evidence type="ECO:0000313" key="12">
    <source>
        <dbReference type="EMBL" id="CAL1357904.1"/>
    </source>
</evidence>
<evidence type="ECO:0000256" key="2">
    <source>
        <dbReference type="ARBA" id="ARBA00022670"/>
    </source>
</evidence>
<dbReference type="SMART" id="SM00235">
    <property type="entry name" value="ZnMc"/>
    <property type="match status" value="1"/>
</dbReference>
<dbReference type="AlphaFoldDB" id="A0AAV2CNU0"/>
<evidence type="ECO:0000256" key="9">
    <source>
        <dbReference type="PIRSR" id="PIRSR621190-5"/>
    </source>
</evidence>
<feature type="binding site" evidence="8">
    <location>
        <position position="223"/>
    </location>
    <ligand>
        <name>Zn(2+)</name>
        <dbReference type="ChEBI" id="CHEBI:29105"/>
        <label>1</label>
    </ligand>
</feature>
<dbReference type="SUPFAM" id="SSF47090">
    <property type="entry name" value="PGBD-like"/>
    <property type="match status" value="1"/>
</dbReference>
<dbReference type="Proteomes" id="UP001497516">
    <property type="component" value="Chromosome 1"/>
</dbReference>
<sequence>MEPKSSSSFALALCLLLLPLLSHAHGHHNSTSPPSPSPFAFLQHLKGCHRGDKLKDIPKLKSYLHKFGYLDYTNQTSPSNHSNDRYFDHRLEKALKTYQANYHLNATGALDSATVASMMSPRCGVADIINGTNYMQNRRRGHSHRLHAVAHFSFFEGRPRWRASKTRLSYFILPGTPDAAVGPISRAFQTWAENTRFEFQRTGGDPGSTVDITVGFHRRAHGDGADFDGEGGVLAHAFAPENGRFHYDGDERWGIRNPGAFDLETVALHEIGHLLGLGHSDVREAVMFSGIGVGEVKGLHGDDIEGIRVLYSG</sequence>
<evidence type="ECO:0000259" key="11">
    <source>
        <dbReference type="SMART" id="SM00235"/>
    </source>
</evidence>
<evidence type="ECO:0000256" key="7">
    <source>
        <dbReference type="PIRSR" id="PIRSR621190-1"/>
    </source>
</evidence>
<feature type="binding site" evidence="8">
    <location>
        <position position="236"/>
    </location>
    <ligand>
        <name>Zn(2+)</name>
        <dbReference type="ChEBI" id="CHEBI:29105"/>
        <label>1</label>
    </ligand>
</feature>
<feature type="binding site" evidence="8">
    <location>
        <position position="229"/>
    </location>
    <ligand>
        <name>Ca(2+)</name>
        <dbReference type="ChEBI" id="CHEBI:29108"/>
        <label>3</label>
    </ligand>
</feature>
<feature type="binding site" evidence="8">
    <location>
        <position position="178"/>
    </location>
    <ligand>
        <name>Ca(2+)</name>
        <dbReference type="ChEBI" id="CHEBI:29108"/>
        <label>1</label>
    </ligand>
</feature>
<evidence type="ECO:0000256" key="5">
    <source>
        <dbReference type="ARBA" id="ARBA00022833"/>
    </source>
</evidence>
<dbReference type="GO" id="GO:0006508">
    <property type="term" value="P:proteolysis"/>
    <property type="evidence" value="ECO:0007669"/>
    <property type="project" value="UniProtKB-KW"/>
</dbReference>
<feature type="binding site" evidence="8">
    <location>
        <position position="246"/>
    </location>
    <ligand>
        <name>Zn(2+)</name>
        <dbReference type="ChEBI" id="CHEBI:29105"/>
        <label>1</label>
    </ligand>
</feature>
<feature type="binding site" evidence="8">
    <location>
        <position position="273"/>
    </location>
    <ligand>
        <name>Zn(2+)</name>
        <dbReference type="ChEBI" id="CHEBI:29105"/>
        <label>2</label>
        <note>catalytic</note>
    </ligand>
</feature>
<evidence type="ECO:0000256" key="10">
    <source>
        <dbReference type="SAM" id="SignalP"/>
    </source>
</evidence>
<evidence type="ECO:0000256" key="4">
    <source>
        <dbReference type="ARBA" id="ARBA00022801"/>
    </source>
</evidence>
<dbReference type="GO" id="GO:0030574">
    <property type="term" value="P:collagen catabolic process"/>
    <property type="evidence" value="ECO:0007669"/>
    <property type="project" value="TreeGrafter"/>
</dbReference>
<keyword evidence="2" id="KW-0645">Protease</keyword>
<feature type="binding site" evidence="8">
    <location>
        <position position="228"/>
    </location>
    <ligand>
        <name>Ca(2+)</name>
        <dbReference type="ChEBI" id="CHEBI:29108"/>
        <label>3</label>
    </ligand>
</feature>
<feature type="binding site" description="in inhibited form" evidence="8">
    <location>
        <position position="123"/>
    </location>
    <ligand>
        <name>Zn(2+)</name>
        <dbReference type="ChEBI" id="CHEBI:29105"/>
        <label>2</label>
        <note>catalytic</note>
    </ligand>
</feature>
<evidence type="ECO:0000313" key="13">
    <source>
        <dbReference type="Proteomes" id="UP001497516"/>
    </source>
</evidence>
<dbReference type="GO" id="GO:0030198">
    <property type="term" value="P:extracellular matrix organization"/>
    <property type="evidence" value="ECO:0007669"/>
    <property type="project" value="TreeGrafter"/>
</dbReference>
<dbReference type="InterPro" id="IPR033739">
    <property type="entry name" value="M10A_MMP"/>
</dbReference>
<keyword evidence="6" id="KW-0482">Metalloprotease</keyword>
<keyword evidence="4" id="KW-0378">Hydrolase</keyword>
<feature type="chain" id="PRO_5043987863" description="Peptidase metallopeptidase domain-containing protein" evidence="10">
    <location>
        <begin position="27"/>
        <end position="313"/>
    </location>
</feature>
<comment type="cofactor">
    <cofactor evidence="8">
        <name>Zn(2+)</name>
        <dbReference type="ChEBI" id="CHEBI:29105"/>
    </cofactor>
    <text evidence="8">Binds 2 Zn(2+) ions per subunit.</text>
</comment>
<dbReference type="CDD" id="cd04278">
    <property type="entry name" value="ZnMc_MMP"/>
    <property type="match status" value="1"/>
</dbReference>
<dbReference type="PANTHER" id="PTHR10201">
    <property type="entry name" value="MATRIX METALLOPROTEINASE"/>
    <property type="match status" value="1"/>
</dbReference>
<dbReference type="PANTHER" id="PTHR10201:SF213">
    <property type="entry name" value="METALLOENDOPROTEINASE 2-MMP-LIKE"/>
    <property type="match status" value="1"/>
</dbReference>
<feature type="domain" description="Peptidase metallopeptidase" evidence="11">
    <location>
        <begin position="157"/>
        <end position="313"/>
    </location>
</feature>
<feature type="binding site" evidence="8">
    <location>
        <position position="251"/>
    </location>
    <ligand>
        <name>Ca(2+)</name>
        <dbReference type="ChEBI" id="CHEBI:29108"/>
        <label>3</label>
    </ligand>
</feature>
<dbReference type="GO" id="GO:0008270">
    <property type="term" value="F:zinc ion binding"/>
    <property type="evidence" value="ECO:0007669"/>
    <property type="project" value="InterPro"/>
</dbReference>
<keyword evidence="13" id="KW-1185">Reference proteome</keyword>
<feature type="signal peptide" evidence="10">
    <location>
        <begin position="1"/>
        <end position="26"/>
    </location>
</feature>
<keyword evidence="10" id="KW-0732">Signal</keyword>
<dbReference type="InterPro" id="IPR002477">
    <property type="entry name" value="Peptidoglycan-bd-like"/>
</dbReference>
<proteinExistence type="inferred from homology"/>
<reference evidence="12 13" key="1">
    <citation type="submission" date="2024-04" db="EMBL/GenBank/DDBJ databases">
        <authorList>
            <person name="Fracassetti M."/>
        </authorList>
    </citation>
    <scope>NUCLEOTIDE SEQUENCE [LARGE SCALE GENOMIC DNA]</scope>
</reference>
<dbReference type="Pfam" id="PF01471">
    <property type="entry name" value="PG_binding_1"/>
    <property type="match status" value="1"/>
</dbReference>
<dbReference type="InterPro" id="IPR024079">
    <property type="entry name" value="MetalloPept_cat_dom_sf"/>
</dbReference>